<dbReference type="Proteomes" id="UP000828390">
    <property type="component" value="Unassembled WGS sequence"/>
</dbReference>
<proteinExistence type="predicted"/>
<accession>A0A9D4BDS1</accession>
<reference evidence="1" key="2">
    <citation type="submission" date="2020-11" db="EMBL/GenBank/DDBJ databases">
        <authorList>
            <person name="McCartney M.A."/>
            <person name="Auch B."/>
            <person name="Kono T."/>
            <person name="Mallez S."/>
            <person name="Becker A."/>
            <person name="Gohl D.M."/>
            <person name="Silverstein K.A.T."/>
            <person name="Koren S."/>
            <person name="Bechman K.B."/>
            <person name="Herman A."/>
            <person name="Abrahante J.E."/>
            <person name="Garbe J."/>
        </authorList>
    </citation>
    <scope>NUCLEOTIDE SEQUENCE</scope>
    <source>
        <strain evidence="1">Duluth1</strain>
        <tissue evidence="1">Whole animal</tissue>
    </source>
</reference>
<dbReference type="EMBL" id="JAIWYP010000077">
    <property type="protein sequence ID" value="KAH3690129.1"/>
    <property type="molecule type" value="Genomic_DNA"/>
</dbReference>
<dbReference type="AlphaFoldDB" id="A0A9D4BDS1"/>
<evidence type="ECO:0000313" key="2">
    <source>
        <dbReference type="Proteomes" id="UP000828390"/>
    </source>
</evidence>
<reference evidence="1" key="1">
    <citation type="journal article" date="2019" name="bioRxiv">
        <title>The Genome of the Zebra Mussel, Dreissena polymorpha: A Resource for Invasive Species Research.</title>
        <authorList>
            <person name="McCartney M.A."/>
            <person name="Auch B."/>
            <person name="Kono T."/>
            <person name="Mallez S."/>
            <person name="Zhang Y."/>
            <person name="Obille A."/>
            <person name="Becker A."/>
            <person name="Abrahante J.E."/>
            <person name="Garbe J."/>
            <person name="Badalamenti J.P."/>
            <person name="Herman A."/>
            <person name="Mangelson H."/>
            <person name="Liachko I."/>
            <person name="Sullivan S."/>
            <person name="Sone E.D."/>
            <person name="Koren S."/>
            <person name="Silverstein K.A.T."/>
            <person name="Beckman K.B."/>
            <person name="Gohl D.M."/>
        </authorList>
    </citation>
    <scope>NUCLEOTIDE SEQUENCE</scope>
    <source>
        <strain evidence="1">Duluth1</strain>
        <tissue evidence="1">Whole animal</tissue>
    </source>
</reference>
<comment type="caution">
    <text evidence="1">The sequence shown here is derived from an EMBL/GenBank/DDBJ whole genome shotgun (WGS) entry which is preliminary data.</text>
</comment>
<keyword evidence="2" id="KW-1185">Reference proteome</keyword>
<organism evidence="1 2">
    <name type="scientific">Dreissena polymorpha</name>
    <name type="common">Zebra mussel</name>
    <name type="synonym">Mytilus polymorpha</name>
    <dbReference type="NCBI Taxonomy" id="45954"/>
    <lineage>
        <taxon>Eukaryota</taxon>
        <taxon>Metazoa</taxon>
        <taxon>Spiralia</taxon>
        <taxon>Lophotrochozoa</taxon>
        <taxon>Mollusca</taxon>
        <taxon>Bivalvia</taxon>
        <taxon>Autobranchia</taxon>
        <taxon>Heteroconchia</taxon>
        <taxon>Euheterodonta</taxon>
        <taxon>Imparidentia</taxon>
        <taxon>Neoheterodontei</taxon>
        <taxon>Myida</taxon>
        <taxon>Dreissenoidea</taxon>
        <taxon>Dreissenidae</taxon>
        <taxon>Dreissena</taxon>
    </lineage>
</organism>
<sequence>MLNGGYSIRLFGDMTACMNENVKEYLSQNATEILIPWKRVLQDRAFEQQG</sequence>
<gene>
    <name evidence="1" type="ORF">DPMN_193430</name>
</gene>
<protein>
    <submittedName>
        <fullName evidence="1">Uncharacterized protein</fullName>
    </submittedName>
</protein>
<name>A0A9D4BDS1_DREPO</name>
<evidence type="ECO:0000313" key="1">
    <source>
        <dbReference type="EMBL" id="KAH3690129.1"/>
    </source>
</evidence>